<dbReference type="RefSeq" id="WP_013205233.1">
    <property type="nucleotide sequence ID" value="NZ_CDLW01000001.1"/>
</dbReference>
<evidence type="ECO:0000313" key="1">
    <source>
        <dbReference type="EMBL" id="MDB0570836.1"/>
    </source>
</evidence>
<dbReference type="Proteomes" id="UP001144050">
    <property type="component" value="Unassembled WGS sequence"/>
</dbReference>
<protein>
    <recommendedName>
        <fullName evidence="3">Transmembrane protein</fullName>
    </recommendedName>
</protein>
<organism evidence="1 2">
    <name type="scientific">Ralstonia solanacearum</name>
    <name type="common">Pseudomonas solanacearum</name>
    <dbReference type="NCBI Taxonomy" id="305"/>
    <lineage>
        <taxon>Bacteria</taxon>
        <taxon>Pseudomonadati</taxon>
        <taxon>Pseudomonadota</taxon>
        <taxon>Betaproteobacteria</taxon>
        <taxon>Burkholderiales</taxon>
        <taxon>Burkholderiaceae</taxon>
        <taxon>Ralstonia</taxon>
        <taxon>Ralstonia solanacearum species complex</taxon>
    </lineage>
</organism>
<reference evidence="1" key="1">
    <citation type="submission" date="2021-09" db="EMBL/GenBank/DDBJ databases">
        <title>Genomic analysis of Ralstonia spp.</title>
        <authorList>
            <person name="Aburjaile F."/>
            <person name="Ariute J.C."/>
            <person name="Pais A.K.L."/>
            <person name="Albuquerque G.M.R."/>
            <person name="Silva A.M.F."/>
            <person name="Brenig B."/>
            <person name="Azevedo V."/>
            <person name="Matiuzzi M."/>
            <person name="Ramos R."/>
            <person name="Goes-Neto A."/>
            <person name="Soares S."/>
            <person name="Iseppon A.M.B."/>
            <person name="Souza E."/>
            <person name="Gama M."/>
        </authorList>
    </citation>
    <scope>NUCLEOTIDE SEQUENCE</scope>
    <source>
        <strain evidence="1">CCRMRs91</strain>
    </source>
</reference>
<accession>A0AAW5ZLK2</accession>
<dbReference type="EMBL" id="JAIVFG010000011">
    <property type="protein sequence ID" value="MDB0570836.1"/>
    <property type="molecule type" value="Genomic_DNA"/>
</dbReference>
<evidence type="ECO:0000313" key="2">
    <source>
        <dbReference type="Proteomes" id="UP001144050"/>
    </source>
</evidence>
<dbReference type="AlphaFoldDB" id="A0AAW5ZLK2"/>
<sequence length="62" mass="6786">MHKLPILTVLLLLTLTAVTTFICLSGAVTPRDTEYGSGKAIFKHYIMQPRTLQVPRALGTTS</sequence>
<gene>
    <name evidence="1" type="ORF">LBW59_08635</name>
</gene>
<name>A0AAW5ZLK2_RALSL</name>
<comment type="caution">
    <text evidence="1">The sequence shown here is derived from an EMBL/GenBank/DDBJ whole genome shotgun (WGS) entry which is preliminary data.</text>
</comment>
<proteinExistence type="predicted"/>
<evidence type="ECO:0008006" key="3">
    <source>
        <dbReference type="Google" id="ProtNLM"/>
    </source>
</evidence>